<proteinExistence type="predicted"/>
<gene>
    <name evidence="1" type="ORF">PPENT_87.1.T0590173</name>
</gene>
<keyword evidence="2" id="KW-1185">Reference proteome</keyword>
<reference evidence="1" key="1">
    <citation type="submission" date="2021-01" db="EMBL/GenBank/DDBJ databases">
        <authorList>
            <consortium name="Genoscope - CEA"/>
            <person name="William W."/>
        </authorList>
    </citation>
    <scope>NUCLEOTIDE SEQUENCE</scope>
</reference>
<protein>
    <submittedName>
        <fullName evidence="1">Uncharacterized protein</fullName>
    </submittedName>
</protein>
<dbReference type="AlphaFoldDB" id="A0A8S1VAJ7"/>
<comment type="caution">
    <text evidence="1">The sequence shown here is derived from an EMBL/GenBank/DDBJ whole genome shotgun (WGS) entry which is preliminary data.</text>
</comment>
<dbReference type="Proteomes" id="UP000689195">
    <property type="component" value="Unassembled WGS sequence"/>
</dbReference>
<evidence type="ECO:0000313" key="2">
    <source>
        <dbReference type="Proteomes" id="UP000689195"/>
    </source>
</evidence>
<name>A0A8S1VAJ7_9CILI</name>
<organism evidence="1 2">
    <name type="scientific">Paramecium pentaurelia</name>
    <dbReference type="NCBI Taxonomy" id="43138"/>
    <lineage>
        <taxon>Eukaryota</taxon>
        <taxon>Sar</taxon>
        <taxon>Alveolata</taxon>
        <taxon>Ciliophora</taxon>
        <taxon>Intramacronucleata</taxon>
        <taxon>Oligohymenophorea</taxon>
        <taxon>Peniculida</taxon>
        <taxon>Parameciidae</taxon>
        <taxon>Paramecium</taxon>
    </lineage>
</organism>
<evidence type="ECO:0000313" key="1">
    <source>
        <dbReference type="EMBL" id="CAD8173533.1"/>
    </source>
</evidence>
<dbReference type="OrthoDB" id="307777at2759"/>
<sequence>MNNLYQFDRSLLTIDIPGAQPRKKSIQLNKIESLDIKQTRQLKLQQQLNIAQQNQQYGRRRYQHDFHHFCNSFVPQGENYFDGSQKKHYNLQEGEIKQMRALENIYDQPKLLTTNDIDGAMPGSLQSKVVKNMEKAQKMRLERESQRALNNEVLYLRPIMDSRLQNEKQPARTKSFSMQQTPQNPPIENWQNEINNLKQLNEFQKLPRIGENLPSIQNRVHKQHSFIEGFDREQSILQKCQPMKVFL</sequence>
<dbReference type="EMBL" id="CAJJDO010000059">
    <property type="protein sequence ID" value="CAD8173533.1"/>
    <property type="molecule type" value="Genomic_DNA"/>
</dbReference>
<accession>A0A8S1VAJ7</accession>